<evidence type="ECO:0000256" key="1">
    <source>
        <dbReference type="ARBA" id="ARBA00004479"/>
    </source>
</evidence>
<evidence type="ECO:0000259" key="10">
    <source>
        <dbReference type="PROSITE" id="PS50835"/>
    </source>
</evidence>
<evidence type="ECO:0000256" key="4">
    <source>
        <dbReference type="ARBA" id="ARBA00022989"/>
    </source>
</evidence>
<feature type="domain" description="Ig-like" evidence="10">
    <location>
        <begin position="143"/>
        <end position="243"/>
    </location>
</feature>
<feature type="domain" description="Ig-like" evidence="10">
    <location>
        <begin position="435"/>
        <end position="516"/>
    </location>
</feature>
<evidence type="ECO:0000256" key="8">
    <source>
        <dbReference type="ARBA" id="ARBA00023319"/>
    </source>
</evidence>
<dbReference type="Gene3D" id="2.60.40.10">
    <property type="entry name" value="Immunoglobulins"/>
    <property type="match status" value="5"/>
</dbReference>
<dbReference type="Pfam" id="PF07686">
    <property type="entry name" value="V-set"/>
    <property type="match status" value="1"/>
</dbReference>
<dbReference type="Pfam" id="PF13927">
    <property type="entry name" value="Ig_3"/>
    <property type="match status" value="3"/>
</dbReference>
<keyword evidence="6" id="KW-1015">Disulfide bond</keyword>
<evidence type="ECO:0000256" key="5">
    <source>
        <dbReference type="ARBA" id="ARBA00023136"/>
    </source>
</evidence>
<evidence type="ECO:0000313" key="12">
    <source>
        <dbReference type="Proteomes" id="UP001591681"/>
    </source>
</evidence>
<dbReference type="SMART" id="SM00408">
    <property type="entry name" value="IGc2"/>
    <property type="match status" value="3"/>
</dbReference>
<keyword evidence="12" id="KW-1185">Reference proteome</keyword>
<dbReference type="Pfam" id="PF08205">
    <property type="entry name" value="C2-set_2"/>
    <property type="match status" value="1"/>
</dbReference>
<keyword evidence="2 9" id="KW-0812">Transmembrane</keyword>
<evidence type="ECO:0000256" key="6">
    <source>
        <dbReference type="ARBA" id="ARBA00023157"/>
    </source>
</evidence>
<organism evidence="11 12">
    <name type="scientific">Coilia grayii</name>
    <name type="common">Gray's grenadier anchovy</name>
    <dbReference type="NCBI Taxonomy" id="363190"/>
    <lineage>
        <taxon>Eukaryota</taxon>
        <taxon>Metazoa</taxon>
        <taxon>Chordata</taxon>
        <taxon>Craniata</taxon>
        <taxon>Vertebrata</taxon>
        <taxon>Euteleostomi</taxon>
        <taxon>Actinopterygii</taxon>
        <taxon>Neopterygii</taxon>
        <taxon>Teleostei</taxon>
        <taxon>Clupei</taxon>
        <taxon>Clupeiformes</taxon>
        <taxon>Clupeoidei</taxon>
        <taxon>Engraulidae</taxon>
        <taxon>Coilinae</taxon>
        <taxon>Coilia</taxon>
    </lineage>
</organism>
<feature type="domain" description="Ig-like" evidence="10">
    <location>
        <begin position="350"/>
        <end position="428"/>
    </location>
</feature>
<sequence length="623" mass="67116">MVHSLSLAPLCTPPLEEQVALTVCWAAVTVKVAVTPKVEVMEGQPIKLPCTYQAPGASMVLVEWHIENLGVRTRISFHSGGEKKVDDGTVYTSRVTMGNDNSLNIASVAVGDERSFICLVNSGVQGVSEASTLVKVYSEPEEPAAVGSSQLLSVTNDKPEEVGTCTAKNGHPQPRIIWYKDTSPLPEVKDINEDMYMAPSVVKESSGLYTINSRLFMKVTKADKDSKFHCVVEYMMPNSAPLQKNSPSFSLNLHYPMEIMTFSLVNKDPVKEGDNVTMKCETDGNPQPSFDFLKAGNSLDGVVSDGGLVTLPKVTRDSAGNYTCSFLDCDFSDCEEITRTLPLSVHYLNPVKIEPARPQEAKKGDTVELQCRTKASTDYTLEWKKDSKVLFRDGALSLKSVSLADAGVYTCEGAVPSVPGLMNKATVELVVAGAPEIDAPTNGEVEKEGESVTLRCSAQGHPSPQFTWKPSGKESFNMVGNKMVSTLTLDATAAVMKDGVVCTASNKYGEDSKTFQVVLKKAADSNEAGKANRADKQQGGSSGVVIAVVICVLLLLIVVALLYFLQKKGKLPCGKKDKKEVAGGEVNNDIVLNKSAQVLYVQMSVMKGEEAKEKINRGEVDSG</sequence>
<dbReference type="GO" id="GO:0016020">
    <property type="term" value="C:membrane"/>
    <property type="evidence" value="ECO:0007669"/>
    <property type="project" value="UniProtKB-SubCell"/>
</dbReference>
<keyword evidence="8" id="KW-0393">Immunoglobulin domain</keyword>
<evidence type="ECO:0000256" key="3">
    <source>
        <dbReference type="ARBA" id="ARBA00022737"/>
    </source>
</evidence>
<keyword evidence="4 9" id="KW-1133">Transmembrane helix</keyword>
<dbReference type="PROSITE" id="PS50835">
    <property type="entry name" value="IG_LIKE"/>
    <property type="match status" value="5"/>
</dbReference>
<dbReference type="InterPro" id="IPR013783">
    <property type="entry name" value="Ig-like_fold"/>
</dbReference>
<comment type="caution">
    <text evidence="11">The sequence shown here is derived from an EMBL/GenBank/DDBJ whole genome shotgun (WGS) entry which is preliminary data.</text>
</comment>
<feature type="transmembrane region" description="Helical" evidence="9">
    <location>
        <begin position="543"/>
        <end position="565"/>
    </location>
</feature>
<dbReference type="InterPro" id="IPR013106">
    <property type="entry name" value="Ig_V-set"/>
</dbReference>
<dbReference type="InterPro" id="IPR036179">
    <property type="entry name" value="Ig-like_dom_sf"/>
</dbReference>
<keyword evidence="7" id="KW-0325">Glycoprotein</keyword>
<keyword evidence="5 9" id="KW-0472">Membrane</keyword>
<dbReference type="InterPro" id="IPR007110">
    <property type="entry name" value="Ig-like_dom"/>
</dbReference>
<dbReference type="PANTHER" id="PTHR11973:SF18">
    <property type="entry name" value="CELL SURFACE GLYCOPROTEIN MUC18"/>
    <property type="match status" value="1"/>
</dbReference>
<name>A0ABD1JE50_9TELE</name>
<dbReference type="Proteomes" id="UP001591681">
    <property type="component" value="Unassembled WGS sequence"/>
</dbReference>
<accession>A0ABD1JE50</accession>
<dbReference type="InterPro" id="IPR003599">
    <property type="entry name" value="Ig_sub"/>
</dbReference>
<evidence type="ECO:0000256" key="7">
    <source>
        <dbReference type="ARBA" id="ARBA00023180"/>
    </source>
</evidence>
<dbReference type="PANTHER" id="PTHR11973">
    <property type="entry name" value="CELL SURFACE GLYCOPROTEIN MUC18-RELATED"/>
    <property type="match status" value="1"/>
</dbReference>
<evidence type="ECO:0000256" key="2">
    <source>
        <dbReference type="ARBA" id="ARBA00022692"/>
    </source>
</evidence>
<dbReference type="InterPro" id="IPR051116">
    <property type="entry name" value="Surface_Rcpt/Adhesion_Mol"/>
</dbReference>
<keyword evidence="3" id="KW-0677">Repeat</keyword>
<evidence type="ECO:0000256" key="9">
    <source>
        <dbReference type="SAM" id="Phobius"/>
    </source>
</evidence>
<protein>
    <recommendedName>
        <fullName evidence="10">Ig-like domain-containing protein</fullName>
    </recommendedName>
</protein>
<dbReference type="InterPro" id="IPR013162">
    <property type="entry name" value="CD80_C2-set"/>
</dbReference>
<feature type="domain" description="Ig-like" evidence="10">
    <location>
        <begin position="13"/>
        <end position="134"/>
    </location>
</feature>
<gene>
    <name evidence="11" type="ORF">ACEWY4_019866</name>
</gene>
<proteinExistence type="predicted"/>
<dbReference type="InterPro" id="IPR003598">
    <property type="entry name" value="Ig_sub2"/>
</dbReference>
<dbReference type="SUPFAM" id="SSF48726">
    <property type="entry name" value="Immunoglobulin"/>
    <property type="match status" value="5"/>
</dbReference>
<reference evidence="11 12" key="1">
    <citation type="submission" date="2024-09" db="EMBL/GenBank/DDBJ databases">
        <title>A chromosome-level genome assembly of Gray's grenadier anchovy, Coilia grayii.</title>
        <authorList>
            <person name="Fu Z."/>
        </authorList>
    </citation>
    <scope>NUCLEOTIDE SEQUENCE [LARGE SCALE GENOMIC DNA]</scope>
    <source>
        <strain evidence="11">G4</strain>
        <tissue evidence="11">Muscle</tissue>
    </source>
</reference>
<dbReference type="AlphaFoldDB" id="A0ABD1JE50"/>
<evidence type="ECO:0000313" key="11">
    <source>
        <dbReference type="EMBL" id="KAL2084348.1"/>
    </source>
</evidence>
<dbReference type="SMART" id="SM00409">
    <property type="entry name" value="IG"/>
    <property type="match status" value="4"/>
</dbReference>
<dbReference type="EMBL" id="JBHFQA010000017">
    <property type="protein sequence ID" value="KAL2084348.1"/>
    <property type="molecule type" value="Genomic_DNA"/>
</dbReference>
<feature type="domain" description="Ig-like" evidence="10">
    <location>
        <begin position="247"/>
        <end position="344"/>
    </location>
</feature>
<comment type="subcellular location">
    <subcellularLocation>
        <location evidence="1">Membrane</location>
        <topology evidence="1">Single-pass type I membrane protein</topology>
    </subcellularLocation>
</comment>